<accession>A0A1N7JTF0</accession>
<reference evidence="3" key="1">
    <citation type="submission" date="2017-01" db="EMBL/GenBank/DDBJ databases">
        <authorList>
            <person name="Varghese N."/>
            <person name="Submissions S."/>
        </authorList>
    </citation>
    <scope>NUCLEOTIDE SEQUENCE [LARGE SCALE GENOMIC DNA]</scope>
    <source>
        <strain evidence="3">DSM 23145</strain>
    </source>
</reference>
<keyword evidence="2" id="KW-0808">Transferase</keyword>
<keyword evidence="3" id="KW-1185">Reference proteome</keyword>
<protein>
    <submittedName>
        <fullName evidence="2">Serine/threonine-protein kinase HipA</fullName>
    </submittedName>
</protein>
<dbReference type="GO" id="GO:0016301">
    <property type="term" value="F:kinase activity"/>
    <property type="evidence" value="ECO:0007669"/>
    <property type="project" value="UniProtKB-KW"/>
</dbReference>
<evidence type="ECO:0000313" key="2">
    <source>
        <dbReference type="EMBL" id="SIS52639.1"/>
    </source>
</evidence>
<dbReference type="InterPro" id="IPR017508">
    <property type="entry name" value="HipA_N1"/>
</dbReference>
<dbReference type="OrthoDB" id="196808at2"/>
<feature type="domain" description="HipA N-terminal subdomain 1" evidence="1">
    <location>
        <begin position="5"/>
        <end position="102"/>
    </location>
</feature>
<dbReference type="EMBL" id="FTOI01000002">
    <property type="protein sequence ID" value="SIS52639.1"/>
    <property type="molecule type" value="Genomic_DNA"/>
</dbReference>
<proteinExistence type="predicted"/>
<dbReference type="AlphaFoldDB" id="A0A1N7JTF0"/>
<dbReference type="STRING" id="713588.SAMN05421789_102314"/>
<dbReference type="Pfam" id="PF13657">
    <property type="entry name" value="Couple_hipA"/>
    <property type="match status" value="1"/>
</dbReference>
<evidence type="ECO:0000313" key="3">
    <source>
        <dbReference type="Proteomes" id="UP000185839"/>
    </source>
</evidence>
<name>A0A1N7JTF0_9FLAO</name>
<gene>
    <name evidence="2" type="ORF">SAMN05421789_102314</name>
</gene>
<dbReference type="NCBIfam" id="TIGR03071">
    <property type="entry name" value="couple_hipA"/>
    <property type="match status" value="1"/>
</dbReference>
<dbReference type="Proteomes" id="UP000185839">
    <property type="component" value="Unassembled WGS sequence"/>
</dbReference>
<dbReference type="RefSeq" id="WP_076385409.1">
    <property type="nucleotide sequence ID" value="NZ_FTOI01000002.1"/>
</dbReference>
<sequence>MRRGKVFYQNDLAGIITETPDGEYTFVYDMNYIQKFPNQEITFSMPVSDKIFKEKRLFPFFEGLIPEGWLLEIAAESWKINKNDRMGLLLACCKNCIGAVSIQPLNEDENG</sequence>
<organism evidence="2 3">
    <name type="scientific">Kaistella chaponensis</name>
    <dbReference type="NCBI Taxonomy" id="713588"/>
    <lineage>
        <taxon>Bacteria</taxon>
        <taxon>Pseudomonadati</taxon>
        <taxon>Bacteroidota</taxon>
        <taxon>Flavobacteriia</taxon>
        <taxon>Flavobacteriales</taxon>
        <taxon>Weeksellaceae</taxon>
        <taxon>Chryseobacterium group</taxon>
        <taxon>Kaistella</taxon>
    </lineage>
</organism>
<evidence type="ECO:0000259" key="1">
    <source>
        <dbReference type="Pfam" id="PF13657"/>
    </source>
</evidence>
<keyword evidence="2" id="KW-0418">Kinase</keyword>